<dbReference type="PROSITE" id="PS50081">
    <property type="entry name" value="ZF_DAG_PE_2"/>
    <property type="match status" value="1"/>
</dbReference>
<dbReference type="PANTHER" id="PTHR22968">
    <property type="entry name" value="PROTEIN KINASE C, MU"/>
    <property type="match status" value="1"/>
</dbReference>
<dbReference type="Pfam" id="PF00130">
    <property type="entry name" value="C1_1"/>
    <property type="match status" value="1"/>
</dbReference>
<dbReference type="GO" id="GO:0016020">
    <property type="term" value="C:membrane"/>
    <property type="evidence" value="ECO:0007669"/>
    <property type="project" value="UniProtKB-SubCell"/>
</dbReference>
<evidence type="ECO:0000313" key="4">
    <source>
        <dbReference type="EMBL" id="KAA3672676.1"/>
    </source>
</evidence>
<dbReference type="Proteomes" id="UP000324629">
    <property type="component" value="Unassembled WGS sequence"/>
</dbReference>
<dbReference type="AlphaFoldDB" id="A0A5J4NAS8"/>
<proteinExistence type="predicted"/>
<reference evidence="4 5" key="1">
    <citation type="journal article" date="2019" name="Gigascience">
        <title>Whole-genome sequence of the oriental lung fluke Paragonimus westermani.</title>
        <authorList>
            <person name="Oey H."/>
            <person name="Zakrzewski M."/>
            <person name="Narain K."/>
            <person name="Devi K.R."/>
            <person name="Agatsuma T."/>
            <person name="Nawaratna S."/>
            <person name="Gobert G.N."/>
            <person name="Jones M.K."/>
            <person name="Ragan M.A."/>
            <person name="McManus D.P."/>
            <person name="Krause L."/>
        </authorList>
    </citation>
    <scope>NUCLEOTIDE SEQUENCE [LARGE SCALE GENOMIC DNA]</scope>
    <source>
        <strain evidence="4 5">IND2009</strain>
    </source>
</reference>
<keyword evidence="2" id="KW-0862">Zinc</keyword>
<accession>A0A5J4NAS8</accession>
<sequence>MRTGGLTYGRPLWSQHVVTTPVEVPHTFELHRSAKPNVCQYCHRLLHGLFRQGLHCKDCKMWVHKKCAALVPKNCEGEQFVSEETLNKGWLLTNSD</sequence>
<dbReference type="GO" id="GO:0004674">
    <property type="term" value="F:protein serine/threonine kinase activity"/>
    <property type="evidence" value="ECO:0007669"/>
    <property type="project" value="UniProtKB-KW"/>
</dbReference>
<keyword evidence="5" id="KW-1185">Reference proteome</keyword>
<dbReference type="SUPFAM" id="SSF57889">
    <property type="entry name" value="Cysteine-rich domain"/>
    <property type="match status" value="1"/>
</dbReference>
<dbReference type="PROSITE" id="PS00479">
    <property type="entry name" value="ZF_DAG_PE_1"/>
    <property type="match status" value="1"/>
</dbReference>
<dbReference type="EMBL" id="QNGE01004655">
    <property type="protein sequence ID" value="KAA3672676.1"/>
    <property type="molecule type" value="Genomic_DNA"/>
</dbReference>
<protein>
    <recommendedName>
        <fullName evidence="3">Phorbol-ester/DAG-type domain-containing protein</fullName>
    </recommendedName>
</protein>
<evidence type="ECO:0000313" key="5">
    <source>
        <dbReference type="Proteomes" id="UP000324629"/>
    </source>
</evidence>
<evidence type="ECO:0000256" key="2">
    <source>
        <dbReference type="ARBA" id="ARBA00022833"/>
    </source>
</evidence>
<name>A0A5J4NAS8_9TREM</name>
<dbReference type="GO" id="GO:0005829">
    <property type="term" value="C:cytosol"/>
    <property type="evidence" value="ECO:0007669"/>
    <property type="project" value="TreeGrafter"/>
</dbReference>
<comment type="caution">
    <text evidence="4">The sequence shown here is derived from an EMBL/GenBank/DDBJ whole genome shotgun (WGS) entry which is preliminary data.</text>
</comment>
<dbReference type="SMART" id="SM00109">
    <property type="entry name" value="C1"/>
    <property type="match status" value="1"/>
</dbReference>
<organism evidence="4 5">
    <name type="scientific">Paragonimus westermani</name>
    <dbReference type="NCBI Taxonomy" id="34504"/>
    <lineage>
        <taxon>Eukaryota</taxon>
        <taxon>Metazoa</taxon>
        <taxon>Spiralia</taxon>
        <taxon>Lophotrochozoa</taxon>
        <taxon>Platyhelminthes</taxon>
        <taxon>Trematoda</taxon>
        <taxon>Digenea</taxon>
        <taxon>Plagiorchiida</taxon>
        <taxon>Troglotremata</taxon>
        <taxon>Troglotrematidae</taxon>
        <taxon>Paragonimus</taxon>
    </lineage>
</organism>
<evidence type="ECO:0000256" key="1">
    <source>
        <dbReference type="ARBA" id="ARBA00022723"/>
    </source>
</evidence>
<keyword evidence="1" id="KW-0479">Metal-binding</keyword>
<dbReference type="GO" id="GO:0008270">
    <property type="term" value="F:zinc ion binding"/>
    <property type="evidence" value="ECO:0007669"/>
    <property type="project" value="UniProtKB-KW"/>
</dbReference>
<dbReference type="InterPro" id="IPR020454">
    <property type="entry name" value="DAG/PE-bd"/>
</dbReference>
<gene>
    <name evidence="4" type="ORF">DEA37_0011515</name>
</gene>
<dbReference type="Gene3D" id="3.30.60.20">
    <property type="match status" value="1"/>
</dbReference>
<dbReference type="GO" id="GO:0007200">
    <property type="term" value="P:phospholipase C-activating G protein-coupled receptor signaling pathway"/>
    <property type="evidence" value="ECO:0007669"/>
    <property type="project" value="TreeGrafter"/>
</dbReference>
<feature type="domain" description="Phorbol-ester/DAG-type" evidence="3">
    <location>
        <begin position="25"/>
        <end position="75"/>
    </location>
</feature>
<evidence type="ECO:0000259" key="3">
    <source>
        <dbReference type="PROSITE" id="PS50081"/>
    </source>
</evidence>
<dbReference type="PRINTS" id="PR00008">
    <property type="entry name" value="DAGPEDOMAIN"/>
</dbReference>
<dbReference type="GO" id="GO:0035556">
    <property type="term" value="P:intracellular signal transduction"/>
    <property type="evidence" value="ECO:0007669"/>
    <property type="project" value="TreeGrafter"/>
</dbReference>
<dbReference type="InterPro" id="IPR046349">
    <property type="entry name" value="C1-like_sf"/>
</dbReference>
<dbReference type="PANTHER" id="PTHR22968:SF24">
    <property type="entry name" value="SERINE_THREONINE-PROTEIN KINASE"/>
    <property type="match status" value="1"/>
</dbReference>
<dbReference type="InterPro" id="IPR002219">
    <property type="entry name" value="PKC_DAG/PE"/>
</dbReference>